<evidence type="ECO:0000313" key="3">
    <source>
        <dbReference type="Proteomes" id="UP000241769"/>
    </source>
</evidence>
<evidence type="ECO:0000256" key="1">
    <source>
        <dbReference type="SAM" id="Phobius"/>
    </source>
</evidence>
<name>A0A2P6N686_9EUKA</name>
<organism evidence="2 3">
    <name type="scientific">Planoprotostelium fungivorum</name>
    <dbReference type="NCBI Taxonomy" id="1890364"/>
    <lineage>
        <taxon>Eukaryota</taxon>
        <taxon>Amoebozoa</taxon>
        <taxon>Evosea</taxon>
        <taxon>Variosea</taxon>
        <taxon>Cavosteliida</taxon>
        <taxon>Cavosteliaceae</taxon>
        <taxon>Planoprotostelium</taxon>
    </lineage>
</organism>
<accession>A0A2P6N686</accession>
<feature type="transmembrane region" description="Helical" evidence="1">
    <location>
        <begin position="211"/>
        <end position="231"/>
    </location>
</feature>
<reference evidence="2 3" key="1">
    <citation type="journal article" date="2018" name="Genome Biol. Evol.">
        <title>Multiple Roots of Fruiting Body Formation in Amoebozoa.</title>
        <authorList>
            <person name="Hillmann F."/>
            <person name="Forbes G."/>
            <person name="Novohradska S."/>
            <person name="Ferling I."/>
            <person name="Riege K."/>
            <person name="Groth M."/>
            <person name="Westermann M."/>
            <person name="Marz M."/>
            <person name="Spaller T."/>
            <person name="Winckler T."/>
            <person name="Schaap P."/>
            <person name="Glockner G."/>
        </authorList>
    </citation>
    <scope>NUCLEOTIDE SEQUENCE [LARGE SCALE GENOMIC DNA]</scope>
    <source>
        <strain evidence="2 3">Jena</strain>
    </source>
</reference>
<dbReference type="EMBL" id="MDYQ01000183">
    <property type="protein sequence ID" value="PRP79471.1"/>
    <property type="molecule type" value="Genomic_DNA"/>
</dbReference>
<sequence>MEVVSTPSNGLKRQRRQRFSTATDRLWSSDLHVNDCHKELFNCQQHPSRPDGSSSFDFSLPQLLIHIKEMLRVLLFVSLFAFCLSLNGTRDYQLTFSAGNLSEEGFKNLIGNLLHIGAAEVSTTDYHKSEDNPRTYSTQLSFNNQSGVQQLTLFSQSVDAQKAGGRDPFAVAAVSVNTSSIIVLTFEEITLNELPEAKIEPNAGIDTGLQWGMAAIVLGAAILIIIIALIIDNHYRSKKPEYSVVARTTRLCLGKDDSVGYLFLTPSCHTTQPTPTCHMEMPCSLHTDETTLVE</sequence>
<keyword evidence="1" id="KW-0472">Membrane</keyword>
<protein>
    <submittedName>
        <fullName evidence="2">Uncharacterized protein</fullName>
    </submittedName>
</protein>
<dbReference type="Proteomes" id="UP000241769">
    <property type="component" value="Unassembled WGS sequence"/>
</dbReference>
<keyword evidence="3" id="KW-1185">Reference proteome</keyword>
<dbReference type="AlphaFoldDB" id="A0A2P6N686"/>
<comment type="caution">
    <text evidence="2">The sequence shown here is derived from an EMBL/GenBank/DDBJ whole genome shotgun (WGS) entry which is preliminary data.</text>
</comment>
<dbReference type="InParanoid" id="A0A2P6N686"/>
<evidence type="ECO:0000313" key="2">
    <source>
        <dbReference type="EMBL" id="PRP79471.1"/>
    </source>
</evidence>
<gene>
    <name evidence="2" type="ORF">PROFUN_12597</name>
</gene>
<keyword evidence="1" id="KW-0812">Transmembrane</keyword>
<keyword evidence="1" id="KW-1133">Transmembrane helix</keyword>
<proteinExistence type="predicted"/>